<evidence type="ECO:0000256" key="1">
    <source>
        <dbReference type="SAM" id="Phobius"/>
    </source>
</evidence>
<feature type="transmembrane region" description="Helical" evidence="1">
    <location>
        <begin position="41"/>
        <end position="65"/>
    </location>
</feature>
<protein>
    <submittedName>
        <fullName evidence="2">Uncharacterized protein</fullName>
    </submittedName>
</protein>
<feature type="transmembrane region" description="Helical" evidence="1">
    <location>
        <begin position="12"/>
        <end position="35"/>
    </location>
</feature>
<evidence type="ECO:0000313" key="2">
    <source>
        <dbReference type="EMBL" id="AYM85586.1"/>
    </source>
</evidence>
<reference evidence="2 3" key="1">
    <citation type="submission" date="2018-10" db="EMBL/GenBank/DDBJ databases">
        <title>Complete Genome Sequence and Transcriptomic Profiles of a Marine Bacterium, Pseudoalteromonas agarivorans Hao 2018.</title>
        <authorList>
            <person name="Hao L."/>
        </authorList>
    </citation>
    <scope>NUCLEOTIDE SEQUENCE [LARGE SCALE GENOMIC DNA]</scope>
    <source>
        <strain evidence="2 3">Hao 2018</strain>
    </source>
</reference>
<accession>A0AAD0XAM1</accession>
<keyword evidence="1" id="KW-1133">Transmembrane helix</keyword>
<dbReference type="AlphaFoldDB" id="A0AAD0XAM1"/>
<proteinExistence type="predicted"/>
<keyword evidence="1" id="KW-0472">Membrane</keyword>
<organism evidence="2 3">
    <name type="scientific">Pseudoalteromonas agarivorans</name>
    <dbReference type="NCBI Taxonomy" id="176102"/>
    <lineage>
        <taxon>Bacteria</taxon>
        <taxon>Pseudomonadati</taxon>
        <taxon>Pseudomonadota</taxon>
        <taxon>Gammaproteobacteria</taxon>
        <taxon>Alteromonadales</taxon>
        <taxon>Pseudoalteromonadaceae</taxon>
        <taxon>Pseudoalteromonas</taxon>
    </lineage>
</organism>
<gene>
    <name evidence="2" type="ORF">D9T18_02185</name>
</gene>
<sequence length="82" mass="9695">MNKKQLKIISLYLHLIFLFKEVSLNFSSYLIPAYFSHYKPYIASITSITSITFITYSSLQPFLLLRVLFYGFRHNCSFVEEV</sequence>
<dbReference type="EMBL" id="CP033065">
    <property type="protein sequence ID" value="AYM85586.1"/>
    <property type="molecule type" value="Genomic_DNA"/>
</dbReference>
<keyword evidence="1" id="KW-0812">Transmembrane</keyword>
<dbReference type="Proteomes" id="UP000279995">
    <property type="component" value="Chromosome I"/>
</dbReference>
<name>A0AAD0XAM1_9GAMM</name>
<evidence type="ECO:0000313" key="3">
    <source>
        <dbReference type="Proteomes" id="UP000279995"/>
    </source>
</evidence>